<evidence type="ECO:0000313" key="3">
    <source>
        <dbReference type="Proteomes" id="UP000076532"/>
    </source>
</evidence>
<evidence type="ECO:0000256" key="1">
    <source>
        <dbReference type="SAM" id="Phobius"/>
    </source>
</evidence>
<gene>
    <name evidence="2" type="ORF">FIBSPDRAFT_379571</name>
</gene>
<keyword evidence="1" id="KW-0472">Membrane</keyword>
<keyword evidence="1" id="KW-1133">Transmembrane helix</keyword>
<dbReference type="Proteomes" id="UP000076532">
    <property type="component" value="Unassembled WGS sequence"/>
</dbReference>
<dbReference type="OrthoDB" id="2947347at2759"/>
<dbReference type="AlphaFoldDB" id="A0A166P409"/>
<keyword evidence="3" id="KW-1185">Reference proteome</keyword>
<organism evidence="2 3">
    <name type="scientific">Athelia psychrophila</name>
    <dbReference type="NCBI Taxonomy" id="1759441"/>
    <lineage>
        <taxon>Eukaryota</taxon>
        <taxon>Fungi</taxon>
        <taxon>Dikarya</taxon>
        <taxon>Basidiomycota</taxon>
        <taxon>Agaricomycotina</taxon>
        <taxon>Agaricomycetes</taxon>
        <taxon>Agaricomycetidae</taxon>
        <taxon>Atheliales</taxon>
        <taxon>Atheliaceae</taxon>
        <taxon>Athelia</taxon>
    </lineage>
</organism>
<reference evidence="2 3" key="1">
    <citation type="journal article" date="2016" name="Mol. Biol. Evol.">
        <title>Comparative Genomics of Early-Diverging Mushroom-Forming Fungi Provides Insights into the Origins of Lignocellulose Decay Capabilities.</title>
        <authorList>
            <person name="Nagy L.G."/>
            <person name="Riley R."/>
            <person name="Tritt A."/>
            <person name="Adam C."/>
            <person name="Daum C."/>
            <person name="Floudas D."/>
            <person name="Sun H."/>
            <person name="Yadav J.S."/>
            <person name="Pangilinan J."/>
            <person name="Larsson K.H."/>
            <person name="Matsuura K."/>
            <person name="Barry K."/>
            <person name="Labutti K."/>
            <person name="Kuo R."/>
            <person name="Ohm R.A."/>
            <person name="Bhattacharya S.S."/>
            <person name="Shirouzu T."/>
            <person name="Yoshinaga Y."/>
            <person name="Martin F.M."/>
            <person name="Grigoriev I.V."/>
            <person name="Hibbett D.S."/>
        </authorList>
    </citation>
    <scope>NUCLEOTIDE SEQUENCE [LARGE SCALE GENOMIC DNA]</scope>
    <source>
        <strain evidence="2 3">CBS 109695</strain>
    </source>
</reference>
<keyword evidence="1" id="KW-0812">Transmembrane</keyword>
<feature type="transmembrane region" description="Helical" evidence="1">
    <location>
        <begin position="323"/>
        <end position="341"/>
    </location>
</feature>
<feature type="transmembrane region" description="Helical" evidence="1">
    <location>
        <begin position="88"/>
        <end position="109"/>
    </location>
</feature>
<feature type="transmembrane region" description="Helical" evidence="1">
    <location>
        <begin position="35"/>
        <end position="53"/>
    </location>
</feature>
<feature type="transmembrane region" description="Helical" evidence="1">
    <location>
        <begin position="284"/>
        <end position="303"/>
    </location>
</feature>
<accession>A0A166P409</accession>
<dbReference type="EMBL" id="KV417519">
    <property type="protein sequence ID" value="KZP25693.1"/>
    <property type="molecule type" value="Genomic_DNA"/>
</dbReference>
<name>A0A166P409_9AGAM</name>
<feature type="transmembrane region" description="Helical" evidence="1">
    <location>
        <begin position="182"/>
        <end position="206"/>
    </location>
</feature>
<evidence type="ECO:0000313" key="2">
    <source>
        <dbReference type="EMBL" id="KZP25693.1"/>
    </source>
</evidence>
<proteinExistence type="predicted"/>
<feature type="transmembrane region" description="Helical" evidence="1">
    <location>
        <begin position="149"/>
        <end position="170"/>
    </location>
</feature>
<sequence>MVALREIMERVAFPTIVSPFDTPVSNPALAQCYSIPYGAFGFISHVLTLYTIYCSAIGKKWWMPWDDVKPPPQPGWIRRIFTWLIYPYRAMASCINFAVTVAMSIYTIYGCRDAYRLLAVWKLLQSFFDGASEGMFLYHSDKWGWPKMVFFGVQFFLFFLPGVIVGIIGIKDLAEQYWSSSATLHTVTWVFVGVFSGAVAVVILCVTHKTLPPSKETKDVNQNRISVATTTDSDMKQTGEGSMIKGPDAGNPGHGGAVAGLIKGWKFLESGLDGPSVFNVFFKIFFRVLGLSLILAYVLGTAYADWMVGIAADNIVGVPHESVLGGVYFAAKHVIMVVMLFF</sequence>
<protein>
    <submittedName>
        <fullName evidence="2">Uncharacterized protein</fullName>
    </submittedName>
</protein>